<dbReference type="EMBL" id="JBHUFD010000003">
    <property type="protein sequence ID" value="MFD1872350.1"/>
    <property type="molecule type" value="Genomic_DNA"/>
</dbReference>
<protein>
    <submittedName>
        <fullName evidence="2">Glycoside hydrolase family 125 protein</fullName>
    </submittedName>
</protein>
<dbReference type="PIRSF" id="PIRSF028846">
    <property type="entry name" value="UCP028846"/>
    <property type="match status" value="1"/>
</dbReference>
<dbReference type="InterPro" id="IPR008928">
    <property type="entry name" value="6-hairpin_glycosidase_sf"/>
</dbReference>
<dbReference type="Gene3D" id="1.50.10.10">
    <property type="match status" value="1"/>
</dbReference>
<dbReference type="GO" id="GO:0016787">
    <property type="term" value="F:hydrolase activity"/>
    <property type="evidence" value="ECO:0007669"/>
    <property type="project" value="UniProtKB-KW"/>
</dbReference>
<dbReference type="SMART" id="SM01149">
    <property type="entry name" value="DUF1237"/>
    <property type="match status" value="1"/>
</dbReference>
<keyword evidence="2" id="KW-0378">Hydrolase</keyword>
<evidence type="ECO:0000313" key="2">
    <source>
        <dbReference type="EMBL" id="MFD1872350.1"/>
    </source>
</evidence>
<dbReference type="InterPro" id="IPR012341">
    <property type="entry name" value="6hp_glycosidase-like_sf"/>
</dbReference>
<dbReference type="InterPro" id="IPR008313">
    <property type="entry name" value="GH125"/>
</dbReference>
<keyword evidence="1" id="KW-0732">Signal</keyword>
<organism evidence="2 3">
    <name type="scientific">Hymenobacter bucti</name>
    <dbReference type="NCBI Taxonomy" id="1844114"/>
    <lineage>
        <taxon>Bacteria</taxon>
        <taxon>Pseudomonadati</taxon>
        <taxon>Bacteroidota</taxon>
        <taxon>Cytophagia</taxon>
        <taxon>Cytophagales</taxon>
        <taxon>Hymenobacteraceae</taxon>
        <taxon>Hymenobacter</taxon>
    </lineage>
</organism>
<gene>
    <name evidence="2" type="ORF">ACFSDX_07920</name>
</gene>
<keyword evidence="3" id="KW-1185">Reference proteome</keyword>
<dbReference type="RefSeq" id="WP_382312758.1">
    <property type="nucleotide sequence ID" value="NZ_JBHUFD010000003.1"/>
</dbReference>
<dbReference type="SUPFAM" id="SSF48208">
    <property type="entry name" value="Six-hairpin glycosidases"/>
    <property type="match status" value="1"/>
</dbReference>
<evidence type="ECO:0000256" key="1">
    <source>
        <dbReference type="SAM" id="SignalP"/>
    </source>
</evidence>
<sequence>MNRRTFAHQASLLAAGLALPSTILAAAAPAFPVVRPAAAKRRFRSKAVEAAITEFKKKVKDPELGWLFENCFPSTLDTTVTYAQTAGRPDTYVITGDIDAMWLRDSSAQVWPYLQLIDKDAELRQLIAGVINRQTRCILKDPYANAFYGDDTKVGEWQTDKTAMQPGVHERKWEIDSLCYPIRLAYHYWKKTGDAKPFDAQWQQAIKTTLQTFRAQQRKDGLGPYHFQRVTANSTDTQPMKGYGYPIKPVGLICSAFRPSDDATLYSFLVPSNFFAVTSLRQAAEMLTALAPTEAATAKDCTALADEVDAALRQHAVVNHPQHGKIYAYEVDGFGSQVLMDDANVPSLVALPYLGALPTSDPIYQNTRKFLLSEANPFFFKGTAAEGIGGPHVGQDMIWPIAITTRGLTSTDDAEIRACIQSLKATHAGTGYMHESFHKDDPKKFSRAWFAWANTLFGEFLWKVYQEKPQLLA</sequence>
<dbReference type="PANTHER" id="PTHR31047">
    <property type="entry name" value="MEIOTICALLY UP-REGULATED GENE 157 PROTEIN"/>
    <property type="match status" value="1"/>
</dbReference>
<accession>A0ABW4QTI0</accession>
<evidence type="ECO:0000313" key="3">
    <source>
        <dbReference type="Proteomes" id="UP001597197"/>
    </source>
</evidence>
<dbReference type="Proteomes" id="UP001597197">
    <property type="component" value="Unassembled WGS sequence"/>
</dbReference>
<reference evidence="3" key="1">
    <citation type="journal article" date="2019" name="Int. J. Syst. Evol. Microbiol.">
        <title>The Global Catalogue of Microorganisms (GCM) 10K type strain sequencing project: providing services to taxonomists for standard genome sequencing and annotation.</title>
        <authorList>
            <consortium name="The Broad Institute Genomics Platform"/>
            <consortium name="The Broad Institute Genome Sequencing Center for Infectious Disease"/>
            <person name="Wu L."/>
            <person name="Ma J."/>
        </authorList>
    </citation>
    <scope>NUCLEOTIDE SEQUENCE [LARGE SCALE GENOMIC DNA]</scope>
    <source>
        <strain evidence="3">CGMCC 1.15795</strain>
    </source>
</reference>
<proteinExistence type="predicted"/>
<feature type="chain" id="PRO_5046519228" evidence="1">
    <location>
        <begin position="26"/>
        <end position="473"/>
    </location>
</feature>
<feature type="signal peptide" evidence="1">
    <location>
        <begin position="1"/>
        <end position="25"/>
    </location>
</feature>
<name>A0ABW4QTI0_9BACT</name>
<comment type="caution">
    <text evidence="2">The sequence shown here is derived from an EMBL/GenBank/DDBJ whole genome shotgun (WGS) entry which is preliminary data.</text>
</comment>
<dbReference type="PANTHER" id="PTHR31047:SF0">
    <property type="entry name" value="MEIOTICALLY UP-REGULATED GENE 157 PROTEIN"/>
    <property type="match status" value="1"/>
</dbReference>
<dbReference type="Pfam" id="PF06824">
    <property type="entry name" value="Glyco_hydro_125"/>
    <property type="match status" value="1"/>
</dbReference>